<dbReference type="Proteomes" id="UP000184032">
    <property type="component" value="Unassembled WGS sequence"/>
</dbReference>
<organism evidence="2 3">
    <name type="scientific">Anaerosphaera aminiphila DSM 21120</name>
    <dbReference type="NCBI Taxonomy" id="1120995"/>
    <lineage>
        <taxon>Bacteria</taxon>
        <taxon>Bacillati</taxon>
        <taxon>Bacillota</taxon>
        <taxon>Tissierellia</taxon>
        <taxon>Tissierellales</taxon>
        <taxon>Peptoniphilaceae</taxon>
        <taxon>Anaerosphaera</taxon>
    </lineage>
</organism>
<accession>A0A1M5R3M1</accession>
<keyword evidence="1" id="KW-0472">Membrane</keyword>
<dbReference type="AlphaFoldDB" id="A0A1M5R3M1"/>
<name>A0A1M5R3M1_9FIRM</name>
<sequence length="199" mass="22147">MSELKIDERCKSTLKKIILFCTVLFLVSVVGAYILARGNWELIEAQIAQMMEGVMDNLNIETNKNFGLSLFINNLRAVSLMILTGFIPFLFIPIFILVLNGIIIGALPMLTGTNFVSTMVFGILPHGIFELSAIILGASFGVMICLTIVRKIIGKNTVEFKILLKYILKKYVFVIIPLLVIAAIVEAYITPIILMNTIF</sequence>
<dbReference type="PANTHER" id="PTHR35337:SF1">
    <property type="entry name" value="SLR1478 PROTEIN"/>
    <property type="match status" value="1"/>
</dbReference>
<dbReference type="STRING" id="1120995.SAMN02745245_00802"/>
<reference evidence="3" key="1">
    <citation type="submission" date="2016-11" db="EMBL/GenBank/DDBJ databases">
        <authorList>
            <person name="Varghese N."/>
            <person name="Submissions S."/>
        </authorList>
    </citation>
    <scope>NUCLEOTIDE SEQUENCE [LARGE SCALE GENOMIC DNA]</scope>
    <source>
        <strain evidence="3">DSM 21120</strain>
    </source>
</reference>
<proteinExistence type="predicted"/>
<keyword evidence="3" id="KW-1185">Reference proteome</keyword>
<feature type="transmembrane region" description="Helical" evidence="1">
    <location>
        <begin position="17"/>
        <end position="36"/>
    </location>
</feature>
<feature type="transmembrane region" description="Helical" evidence="1">
    <location>
        <begin position="131"/>
        <end position="150"/>
    </location>
</feature>
<feature type="transmembrane region" description="Helical" evidence="1">
    <location>
        <begin position="77"/>
        <end position="99"/>
    </location>
</feature>
<feature type="transmembrane region" description="Helical" evidence="1">
    <location>
        <begin position="171"/>
        <end position="194"/>
    </location>
</feature>
<feature type="transmembrane region" description="Helical" evidence="1">
    <location>
        <begin position="106"/>
        <end position="125"/>
    </location>
</feature>
<dbReference type="EMBL" id="FQXI01000004">
    <property type="protein sequence ID" value="SHH20801.1"/>
    <property type="molecule type" value="Genomic_DNA"/>
</dbReference>
<dbReference type="OrthoDB" id="161024at2"/>
<keyword evidence="1" id="KW-0812">Transmembrane</keyword>
<evidence type="ECO:0000256" key="1">
    <source>
        <dbReference type="SAM" id="Phobius"/>
    </source>
</evidence>
<dbReference type="InterPro" id="IPR002798">
    <property type="entry name" value="SpoIIM-like"/>
</dbReference>
<keyword evidence="1" id="KW-1133">Transmembrane helix</keyword>
<dbReference type="RefSeq" id="WP_073183982.1">
    <property type="nucleotide sequence ID" value="NZ_FQXI01000004.1"/>
</dbReference>
<evidence type="ECO:0000313" key="3">
    <source>
        <dbReference type="Proteomes" id="UP000184032"/>
    </source>
</evidence>
<gene>
    <name evidence="2" type="ORF">SAMN02745245_00802</name>
</gene>
<dbReference type="Pfam" id="PF01944">
    <property type="entry name" value="SpoIIM"/>
    <property type="match status" value="1"/>
</dbReference>
<protein>
    <submittedName>
        <fullName evidence="2">Stage II sporulation protein M</fullName>
    </submittedName>
</protein>
<evidence type="ECO:0000313" key="2">
    <source>
        <dbReference type="EMBL" id="SHH20801.1"/>
    </source>
</evidence>
<dbReference type="PANTHER" id="PTHR35337">
    <property type="entry name" value="SLR1478 PROTEIN"/>
    <property type="match status" value="1"/>
</dbReference>